<organism evidence="2 3">
    <name type="scientific">Halorhabdus utahensis (strain DSM 12940 / JCM 11049 / AX-2)</name>
    <dbReference type="NCBI Taxonomy" id="519442"/>
    <lineage>
        <taxon>Archaea</taxon>
        <taxon>Methanobacteriati</taxon>
        <taxon>Methanobacteriota</taxon>
        <taxon>Stenosarchaea group</taxon>
        <taxon>Halobacteria</taxon>
        <taxon>Halobacteriales</taxon>
        <taxon>Haloarculaceae</taxon>
        <taxon>Halorhabdus</taxon>
    </lineage>
</organism>
<dbReference type="InterPro" id="IPR013320">
    <property type="entry name" value="ConA-like_dom_sf"/>
</dbReference>
<accession>C7NQ55</accession>
<dbReference type="eggNOG" id="arCOG07813">
    <property type="taxonomic scope" value="Archaea"/>
</dbReference>
<dbReference type="Proteomes" id="UP000002071">
    <property type="component" value="Chromosome"/>
</dbReference>
<dbReference type="HOGENOM" id="CLU_782129_0_0_2"/>
<keyword evidence="1" id="KW-1133">Transmembrane helix</keyword>
<gene>
    <name evidence="2" type="ordered locus">Huta_1625</name>
</gene>
<keyword evidence="1" id="KW-0812">Transmembrane</keyword>
<reference evidence="2 3" key="1">
    <citation type="journal article" date="2009" name="Stand. Genomic Sci.">
        <title>Complete genome sequence of Halorhabdus utahensis type strain (AX-2).</title>
        <authorList>
            <person name="Anderson I."/>
            <person name="Tindall B.J."/>
            <person name="Pomrenke H."/>
            <person name="Goker M."/>
            <person name="Lapidus A."/>
            <person name="Nolan M."/>
            <person name="Copeland A."/>
            <person name="Glavina Del Rio T."/>
            <person name="Chen F."/>
            <person name="Tice H."/>
            <person name="Cheng J.F."/>
            <person name="Lucas S."/>
            <person name="Chertkov O."/>
            <person name="Bruce D."/>
            <person name="Brettin T."/>
            <person name="Detter J.C."/>
            <person name="Han C."/>
            <person name="Goodwin L."/>
            <person name="Land M."/>
            <person name="Hauser L."/>
            <person name="Chang Y.J."/>
            <person name="Jeffries C.D."/>
            <person name="Pitluck S."/>
            <person name="Pati A."/>
            <person name="Mavromatis K."/>
            <person name="Ivanova N."/>
            <person name="Ovchinnikova G."/>
            <person name="Chen A."/>
            <person name="Palaniappan K."/>
            <person name="Chain P."/>
            <person name="Rohde M."/>
            <person name="Bristow J."/>
            <person name="Eisen J.A."/>
            <person name="Markowitz V."/>
            <person name="Hugenholtz P."/>
            <person name="Kyrpides N.C."/>
            <person name="Klenk H.P."/>
        </authorList>
    </citation>
    <scope>NUCLEOTIDE SEQUENCE [LARGE SCALE GENOMIC DNA]</scope>
    <source>
        <strain evidence="3">DSM 12940 / JCM 11049 / AX-2</strain>
    </source>
</reference>
<evidence type="ECO:0000256" key="1">
    <source>
        <dbReference type="SAM" id="Phobius"/>
    </source>
</evidence>
<dbReference type="Gene3D" id="2.60.120.200">
    <property type="match status" value="1"/>
</dbReference>
<protein>
    <recommendedName>
        <fullName evidence="4">LamG-like jellyroll fold domain-containing protein</fullName>
    </recommendedName>
</protein>
<dbReference type="SUPFAM" id="SSF49899">
    <property type="entry name" value="Concanavalin A-like lectins/glucanases"/>
    <property type="match status" value="1"/>
</dbReference>
<feature type="transmembrane region" description="Helical" evidence="1">
    <location>
        <begin position="38"/>
        <end position="63"/>
    </location>
</feature>
<proteinExistence type="predicted"/>
<dbReference type="Pfam" id="PF13385">
    <property type="entry name" value="Laminin_G_3"/>
    <property type="match status" value="1"/>
</dbReference>
<keyword evidence="1" id="KW-0472">Membrane</keyword>
<evidence type="ECO:0000313" key="3">
    <source>
        <dbReference type="Proteomes" id="UP000002071"/>
    </source>
</evidence>
<sequence length="354" mass="38775">MLLSPLSDCAISQGYFWCHALMSLQMGFDRQGRAATSVIGILLLVAVAVVIAVVVMMASLTFLDALGAPTADAVFEYEQTSVGLRMTPMAIGTDVTVRLNGKPVSTIESDDAGRSVLLPTAPGDRITVVSRDREQSVLVQKRVDERAEIGDFIAYYTFESGSGSTLVDRSGNDNDGTLNDDPKWIDSGLRFDGSNDHVLVDNLDAQQDVEAFTVATTYTQRGPGSDTVTQLVEHTWQGNEWFIETRDNGSGGYQIDYAVGFPDAAGQVSTGDDYTYGTRHVVVGTYDGQTFELYVDGQRVASESYSRQVNIGDMRIGRDFESTSQYFEGDIHELRLYYSAFDGADVRRISESMR</sequence>
<dbReference type="KEGG" id="hut:Huta_1625"/>
<evidence type="ECO:0000313" key="2">
    <source>
        <dbReference type="EMBL" id="ACV11799.1"/>
    </source>
</evidence>
<evidence type="ECO:0008006" key="4">
    <source>
        <dbReference type="Google" id="ProtNLM"/>
    </source>
</evidence>
<name>C7NQ55_HALUD</name>
<dbReference type="EMBL" id="CP001687">
    <property type="protein sequence ID" value="ACV11799.1"/>
    <property type="molecule type" value="Genomic_DNA"/>
</dbReference>
<keyword evidence="3" id="KW-1185">Reference proteome</keyword>
<dbReference type="AlphaFoldDB" id="C7NQ55"/>